<proteinExistence type="predicted"/>
<evidence type="ECO:0000313" key="1">
    <source>
        <dbReference type="EMBL" id="GAA1990681.1"/>
    </source>
</evidence>
<protein>
    <submittedName>
        <fullName evidence="1">Uncharacterized protein</fullName>
    </submittedName>
</protein>
<organism evidence="1 2">
    <name type="scientific">Catenulispora subtropica</name>
    <dbReference type="NCBI Taxonomy" id="450798"/>
    <lineage>
        <taxon>Bacteria</taxon>
        <taxon>Bacillati</taxon>
        <taxon>Actinomycetota</taxon>
        <taxon>Actinomycetes</taxon>
        <taxon>Catenulisporales</taxon>
        <taxon>Catenulisporaceae</taxon>
        <taxon>Catenulispora</taxon>
    </lineage>
</organism>
<dbReference type="Proteomes" id="UP001499854">
    <property type="component" value="Unassembled WGS sequence"/>
</dbReference>
<comment type="caution">
    <text evidence="1">The sequence shown here is derived from an EMBL/GenBank/DDBJ whole genome shotgun (WGS) entry which is preliminary data.</text>
</comment>
<evidence type="ECO:0000313" key="2">
    <source>
        <dbReference type="Proteomes" id="UP001499854"/>
    </source>
</evidence>
<reference evidence="1 2" key="1">
    <citation type="journal article" date="2019" name="Int. J. Syst. Evol. Microbiol.">
        <title>The Global Catalogue of Microorganisms (GCM) 10K type strain sequencing project: providing services to taxonomists for standard genome sequencing and annotation.</title>
        <authorList>
            <consortium name="The Broad Institute Genomics Platform"/>
            <consortium name="The Broad Institute Genome Sequencing Center for Infectious Disease"/>
            <person name="Wu L."/>
            <person name="Ma J."/>
        </authorList>
    </citation>
    <scope>NUCLEOTIDE SEQUENCE [LARGE SCALE GENOMIC DNA]</scope>
    <source>
        <strain evidence="1 2">JCM 16013</strain>
    </source>
</reference>
<sequence length="56" mass="6493">MPRVAEVRTGRTIGMWGCHVARPWGHAALHDHMAPQLRRMLRRVPQLVVTLIPFRL</sequence>
<keyword evidence="2" id="KW-1185">Reference proteome</keyword>
<name>A0ABN2SQ97_9ACTN</name>
<dbReference type="RefSeq" id="WP_344660738.1">
    <property type="nucleotide sequence ID" value="NZ_BAAAQM010000044.1"/>
</dbReference>
<dbReference type="EMBL" id="BAAAQM010000044">
    <property type="protein sequence ID" value="GAA1990681.1"/>
    <property type="molecule type" value="Genomic_DNA"/>
</dbReference>
<gene>
    <name evidence="1" type="ORF">GCM10009838_62420</name>
</gene>
<accession>A0ABN2SQ97</accession>